<dbReference type="Pfam" id="PF12395">
    <property type="entry name" value="DUF3658"/>
    <property type="match status" value="1"/>
</dbReference>
<proteinExistence type="predicted"/>
<dbReference type="Proteomes" id="UP000185604">
    <property type="component" value="Unassembled WGS sequence"/>
</dbReference>
<comment type="caution">
    <text evidence="4">The sequence shown here is derived from an EMBL/GenBank/DDBJ whole genome shotgun (WGS) entry which is preliminary data.</text>
</comment>
<evidence type="ECO:0000313" key="5">
    <source>
        <dbReference type="EMBL" id="TWL37103.1"/>
    </source>
</evidence>
<organism evidence="4 6">
    <name type="scientific">Bacillus paralicheniformis</name>
    <dbReference type="NCBI Taxonomy" id="1648923"/>
    <lineage>
        <taxon>Bacteria</taxon>
        <taxon>Bacillati</taxon>
        <taxon>Bacillota</taxon>
        <taxon>Bacilli</taxon>
        <taxon>Bacillales</taxon>
        <taxon>Bacillaceae</taxon>
        <taxon>Bacillus</taxon>
    </lineage>
</organism>
<reference evidence="3" key="3">
    <citation type="submission" date="2022-12" db="EMBL/GenBank/DDBJ databases">
        <title>Draft Genome Sequences of Bacillus licheniformis and Bacillus paralicheniformis strains isolated from Irish skim milk powders.</title>
        <authorList>
            <person name="Lourenco A."/>
            <person name="Li F."/>
            <person name="Geraldine D."/>
            <person name="Tobin J.T."/>
            <person name="Butler F."/>
            <person name="Jordan K."/>
            <person name="Obrien T."/>
        </authorList>
    </citation>
    <scope>NUCLEOTIDE SEQUENCE</scope>
    <source>
        <strain evidence="3">3370</strain>
    </source>
</reference>
<evidence type="ECO:0000313" key="6">
    <source>
        <dbReference type="Proteomes" id="UP000185604"/>
    </source>
</evidence>
<dbReference type="RefSeq" id="WP_025810799.1">
    <property type="nucleotide sequence ID" value="NZ_AP023088.1"/>
</dbReference>
<evidence type="ECO:0000313" key="3">
    <source>
        <dbReference type="EMBL" id="MDE1452446.1"/>
    </source>
</evidence>
<dbReference type="EMBL" id="LKPO01000013">
    <property type="protein sequence ID" value="OLF93717.1"/>
    <property type="molecule type" value="Genomic_DNA"/>
</dbReference>
<gene>
    <name evidence="4" type="ORF">B4121_2087</name>
    <name evidence="5" type="ORF">CHCC15381_1339</name>
    <name evidence="3" type="ORF">PVN32_09705</name>
</gene>
<dbReference type="Proteomes" id="UP001216709">
    <property type="component" value="Unassembled WGS sequence"/>
</dbReference>
<reference evidence="4 6" key="1">
    <citation type="journal article" date="2016" name="Front. Microbiol.">
        <title>High-Level Heat Resistance of Spores of Bacillus amyloliquefaciens and Bacillus licheniformis Results from the Presence of a spoVA Operon in a Tn1546 Transposon.</title>
        <authorList>
            <person name="Berendsen E.M."/>
            <person name="Koning R.A."/>
            <person name="Boekhorst J."/>
            <person name="de Jong A."/>
            <person name="Kuipers O.P."/>
            <person name="Wells-Bennik M.H."/>
        </authorList>
    </citation>
    <scope>NUCLEOTIDE SEQUENCE [LARGE SCALE GENOMIC DNA]</scope>
    <source>
        <strain evidence="4 6">B4121</strain>
    </source>
</reference>
<dbReference type="AlphaFoldDB" id="A0A6I7U1Q3"/>
<accession>A0A6I7U1Q3</accession>
<feature type="domain" description="DUF1835" evidence="1">
    <location>
        <begin position="6"/>
        <end position="128"/>
    </location>
</feature>
<keyword evidence="7" id="KW-1185">Reference proteome</keyword>
<dbReference type="EMBL" id="JARAFO010000020">
    <property type="protein sequence ID" value="MDE1452446.1"/>
    <property type="molecule type" value="Genomic_DNA"/>
</dbReference>
<dbReference type="InterPro" id="IPR022123">
    <property type="entry name" value="DUF3658"/>
</dbReference>
<protein>
    <submittedName>
        <fullName evidence="3">DUF1835 domain-containing protein</fullName>
    </submittedName>
</protein>
<dbReference type="Pfam" id="PF08874">
    <property type="entry name" value="DUF1835"/>
    <property type="match status" value="1"/>
</dbReference>
<sequence length="276" mass="31905">MQNNVVHIAFGESAGGSINMMLKQSGGTQEKSLIVIPELFSIGPLQNLEIKEGRVNRYEWLKTYLNDRFHELGEIYSRFEDAVSALSRIQEQASVFMWTGDHAHEQTGLRFVHHILRQMNLAVFHLNTSKYFPYTRSSGELNDEKLRFIYEQGDQSALTAAERRGLAEEWTALSQQTSVLRVWEDGRIKSVKEDFYDSFIIGKLAQLQKNRSTNTFINCPRLIGEVIGHLKENIGDEFIEYRILELIRKGIFEMEGVPKGMRYFSIRLKSPFKFTI</sequence>
<reference evidence="5 7" key="2">
    <citation type="submission" date="2019-06" db="EMBL/GenBank/DDBJ databases">
        <title>Genome sequence analysis of &gt;100 Bacillus licheniformis strains suggests intrinsic resistance to this species.</title>
        <authorList>
            <person name="Wels M."/>
            <person name="Siezen R.J."/>
            <person name="Johansen E."/>
            <person name="Stuer-Lauridsen B."/>
            <person name="Bjerre K."/>
            <person name="Nielsen B.K.K."/>
        </authorList>
    </citation>
    <scope>NUCLEOTIDE SEQUENCE [LARGE SCALE GENOMIC DNA]</scope>
    <source>
        <strain evidence="5 7">BAC-15381</strain>
    </source>
</reference>
<evidence type="ECO:0000313" key="4">
    <source>
        <dbReference type="EMBL" id="OLF93717.1"/>
    </source>
</evidence>
<evidence type="ECO:0000259" key="1">
    <source>
        <dbReference type="Pfam" id="PF08874"/>
    </source>
</evidence>
<dbReference type="GeneID" id="56670068"/>
<feature type="domain" description="DUF3658" evidence="2">
    <location>
        <begin position="155"/>
        <end position="264"/>
    </location>
</feature>
<dbReference type="EMBL" id="NILF01000044">
    <property type="protein sequence ID" value="TWL37103.1"/>
    <property type="molecule type" value="Genomic_DNA"/>
</dbReference>
<dbReference type="Proteomes" id="UP000429980">
    <property type="component" value="Unassembled WGS sequence"/>
</dbReference>
<evidence type="ECO:0000259" key="2">
    <source>
        <dbReference type="Pfam" id="PF12395"/>
    </source>
</evidence>
<dbReference type="InterPro" id="IPR014973">
    <property type="entry name" value="DUF1835"/>
</dbReference>
<evidence type="ECO:0000313" key="7">
    <source>
        <dbReference type="Proteomes" id="UP000429980"/>
    </source>
</evidence>
<name>A0A6I7U1Q3_9BACI</name>